<dbReference type="PANTHER" id="PTHR30003">
    <property type="entry name" value="L-LACTATE PERMEASE"/>
    <property type="match status" value="1"/>
</dbReference>
<evidence type="ECO:0000313" key="10">
    <source>
        <dbReference type="Proteomes" id="UP000501374"/>
    </source>
</evidence>
<feature type="transmembrane region" description="Helical" evidence="8">
    <location>
        <begin position="40"/>
        <end position="58"/>
    </location>
</feature>
<keyword evidence="4 8" id="KW-1003">Cell membrane</keyword>
<dbReference type="Proteomes" id="UP000501374">
    <property type="component" value="Chromosome"/>
</dbReference>
<reference evidence="10" key="1">
    <citation type="submission" date="2019-02" db="EMBL/GenBank/DDBJ databases">
        <title>Structural and Functional analysis of Lanthipeptide from Bacillus thuringiensis serovar andalousiensis B23193.</title>
        <authorList>
            <person name="Andreeva J.V."/>
            <person name="Grigoreva A."/>
        </authorList>
    </citation>
    <scope>NUCLEOTIDE SEQUENCE [LARGE SCALE GENOMIC DNA]</scope>
    <source>
        <strain evidence="10">B23193</strain>
    </source>
</reference>
<keyword evidence="3 8" id="KW-0813">Transport</keyword>
<evidence type="ECO:0000256" key="4">
    <source>
        <dbReference type="ARBA" id="ARBA00022475"/>
    </source>
</evidence>
<organism evidence="9 10">
    <name type="scientific">Bacillus thuringiensis serovar andalousiensis</name>
    <dbReference type="NCBI Taxonomy" id="257985"/>
    <lineage>
        <taxon>Bacteria</taxon>
        <taxon>Bacillati</taxon>
        <taxon>Bacillota</taxon>
        <taxon>Bacilli</taxon>
        <taxon>Bacillales</taxon>
        <taxon>Bacillaceae</taxon>
        <taxon>Bacillus</taxon>
        <taxon>Bacillus cereus group</taxon>
    </lineage>
</organism>
<dbReference type="RefSeq" id="WP_172553450.1">
    <property type="nucleotide sequence ID" value="NZ_CP035727.2"/>
</dbReference>
<dbReference type="PANTHER" id="PTHR30003:SF0">
    <property type="entry name" value="GLYCOLATE PERMEASE GLCA-RELATED"/>
    <property type="match status" value="1"/>
</dbReference>
<keyword evidence="5 8" id="KW-0812">Transmembrane</keyword>
<feature type="transmembrane region" description="Helical" evidence="8">
    <location>
        <begin position="12"/>
        <end position="34"/>
    </location>
</feature>
<evidence type="ECO:0000256" key="3">
    <source>
        <dbReference type="ARBA" id="ARBA00022448"/>
    </source>
</evidence>
<feature type="transmembrane region" description="Helical" evidence="8">
    <location>
        <begin position="226"/>
        <end position="246"/>
    </location>
</feature>
<comment type="similarity">
    <text evidence="2 8">Belongs to the lactate permease family.</text>
</comment>
<comment type="function">
    <text evidence="8">Uptake of L-lactate across the membrane. Can also transport D-lactate and glycolate.</text>
</comment>
<feature type="transmembrane region" description="Helical" evidence="8">
    <location>
        <begin position="252"/>
        <end position="269"/>
    </location>
</feature>
<evidence type="ECO:0000256" key="1">
    <source>
        <dbReference type="ARBA" id="ARBA00004651"/>
    </source>
</evidence>
<comment type="subcellular location">
    <subcellularLocation>
        <location evidence="1 8">Cell membrane</location>
        <topology evidence="1 8">Multi-pass membrane protein</topology>
    </subcellularLocation>
</comment>
<protein>
    <recommendedName>
        <fullName evidence="8">L-lactate permease</fullName>
    </recommendedName>
</protein>
<dbReference type="InterPro" id="IPR003804">
    <property type="entry name" value="Lactate_perm"/>
</dbReference>
<dbReference type="GO" id="GO:0005886">
    <property type="term" value="C:plasma membrane"/>
    <property type="evidence" value="ECO:0007669"/>
    <property type="project" value="UniProtKB-SubCell"/>
</dbReference>
<gene>
    <name evidence="9" type="primary">lldP</name>
    <name evidence="9" type="ORF">EVG22_08995</name>
</gene>
<evidence type="ECO:0000256" key="8">
    <source>
        <dbReference type="RuleBase" id="RU365092"/>
    </source>
</evidence>
<keyword evidence="6 8" id="KW-1133">Transmembrane helix</keyword>
<proteinExistence type="inferred from homology"/>
<sequence length="551" mass="58880">MNKWTQVYDPFGNIWISAAVALIPIIFFFLALAVFRMKGYVAGFITVVLTILVALFAYKMPFTMAMAATGYGFLYGLWPIAWIIIMSVFLYKISVKTGQFDVIRASVLSITNDHRLLVILIGFSFGAFLEGAAGFGAPVAITAALLAGLGLNPLYAAGLCLIANTAPVAFGAMGIPITVAGQVTGIDPHKIGQMAGHQLPFLSLFVPFFIVFLMDGLKGVRQTWPALLVAGSSFAITQFITATFLGPELPDITSALVSLVSLSLFLKVWQPKEIYQSKEANSEVAATAASMPKLTLGKVVKAWSPFIVLTVMVVIWSQSFFKALFAPGGALESLVFKFEISGLHNLVMKAEPIVNKATPYEAILKFDVLSATGTAILIACLISMLILKMSVKDAVVTFKETLSELKMPILSIGFVLGFAFIANYSGLSSTLALALAGTGGLFPFFSPFLGWIGVFLTGSDTSANALFSNLQAITAQQVGVSEVLLVAANTTGGVTGKMISPQSIAIACAAVGLAGKESDLFRFTVKHSLFFVIIVGIMTYVQAYYLTWMIP</sequence>
<feature type="transmembrane region" description="Helical" evidence="8">
    <location>
        <begin position="70"/>
        <end position="91"/>
    </location>
</feature>
<feature type="transmembrane region" description="Helical" evidence="8">
    <location>
        <begin position="116"/>
        <end position="147"/>
    </location>
</feature>
<keyword evidence="7 8" id="KW-0472">Membrane</keyword>
<name>A0A6H0TDZ4_BACTU</name>
<dbReference type="EMBL" id="CP035727">
    <property type="protein sequence ID" value="QIW18595.1"/>
    <property type="molecule type" value="Genomic_DNA"/>
</dbReference>
<feature type="transmembrane region" description="Helical" evidence="8">
    <location>
        <begin position="195"/>
        <end position="214"/>
    </location>
</feature>
<evidence type="ECO:0000256" key="6">
    <source>
        <dbReference type="ARBA" id="ARBA00022989"/>
    </source>
</evidence>
<dbReference type="GO" id="GO:0015295">
    <property type="term" value="F:solute:proton symporter activity"/>
    <property type="evidence" value="ECO:0007669"/>
    <property type="project" value="TreeGrafter"/>
</dbReference>
<dbReference type="AlphaFoldDB" id="A0A6H0TDZ4"/>
<accession>A0A6H0TDZ4</accession>
<dbReference type="Pfam" id="PF02652">
    <property type="entry name" value="Lactate_perm"/>
    <property type="match status" value="1"/>
</dbReference>
<feature type="transmembrane region" description="Helical" evidence="8">
    <location>
        <begin position="302"/>
        <end position="321"/>
    </location>
</feature>
<feature type="transmembrane region" description="Helical" evidence="8">
    <location>
        <begin position="529"/>
        <end position="550"/>
    </location>
</feature>
<dbReference type="NCBIfam" id="TIGR00795">
    <property type="entry name" value="lctP"/>
    <property type="match status" value="1"/>
</dbReference>
<evidence type="ECO:0000313" key="9">
    <source>
        <dbReference type="EMBL" id="QIW18595.1"/>
    </source>
</evidence>
<feature type="transmembrane region" description="Helical" evidence="8">
    <location>
        <begin position="407"/>
        <end position="425"/>
    </location>
</feature>
<evidence type="ECO:0000256" key="5">
    <source>
        <dbReference type="ARBA" id="ARBA00022692"/>
    </source>
</evidence>
<feature type="transmembrane region" description="Helical" evidence="8">
    <location>
        <begin position="368"/>
        <end position="387"/>
    </location>
</feature>
<feature type="transmembrane region" description="Helical" evidence="8">
    <location>
        <begin position="431"/>
        <end position="456"/>
    </location>
</feature>
<evidence type="ECO:0000256" key="7">
    <source>
        <dbReference type="ARBA" id="ARBA00023136"/>
    </source>
</evidence>
<dbReference type="GO" id="GO:0015129">
    <property type="term" value="F:lactate transmembrane transporter activity"/>
    <property type="evidence" value="ECO:0007669"/>
    <property type="project" value="UniProtKB-UniRule"/>
</dbReference>
<evidence type="ECO:0000256" key="2">
    <source>
        <dbReference type="ARBA" id="ARBA00010100"/>
    </source>
</evidence>